<feature type="signal peptide" evidence="2">
    <location>
        <begin position="1"/>
        <end position="27"/>
    </location>
</feature>
<evidence type="ECO:0008006" key="5">
    <source>
        <dbReference type="Google" id="ProtNLM"/>
    </source>
</evidence>
<dbReference type="Proteomes" id="UP000803884">
    <property type="component" value="Unassembled WGS sequence"/>
</dbReference>
<name>A0AB34KEY2_9PEZI</name>
<evidence type="ECO:0000313" key="3">
    <source>
        <dbReference type="EMBL" id="KAL1582486.1"/>
    </source>
</evidence>
<keyword evidence="4" id="KW-1185">Reference proteome</keyword>
<feature type="region of interest" description="Disordered" evidence="1">
    <location>
        <begin position="282"/>
        <end position="388"/>
    </location>
</feature>
<feature type="compositionally biased region" description="Basic and acidic residues" evidence="1">
    <location>
        <begin position="292"/>
        <end position="310"/>
    </location>
</feature>
<evidence type="ECO:0000313" key="4">
    <source>
        <dbReference type="Proteomes" id="UP000803884"/>
    </source>
</evidence>
<dbReference type="GeneID" id="96010259"/>
<accession>A0AB34KEY2</accession>
<comment type="caution">
    <text evidence="3">The sequence shown here is derived from an EMBL/GenBank/DDBJ whole genome shotgun (WGS) entry which is preliminary data.</text>
</comment>
<feature type="compositionally biased region" description="Basic and acidic residues" evidence="1">
    <location>
        <begin position="359"/>
        <end position="368"/>
    </location>
</feature>
<feature type="compositionally biased region" description="Low complexity" evidence="1">
    <location>
        <begin position="202"/>
        <end position="213"/>
    </location>
</feature>
<feature type="compositionally biased region" description="Basic and acidic residues" evidence="1">
    <location>
        <begin position="176"/>
        <end position="186"/>
    </location>
</feature>
<gene>
    <name evidence="3" type="ORF">WHR41_08817</name>
</gene>
<evidence type="ECO:0000256" key="1">
    <source>
        <dbReference type="SAM" id="MobiDB-lite"/>
    </source>
</evidence>
<sequence>MASFPRLIILLHLVVAALLTIAPQASALGLCAKACYMKYAHRLSECDGFVRGIDCLCQKGEVPEQLVSLCHARCTDGVWDAVLDSKPCASSGNGVTELKLITHLASTSTNARQASLSHGVNVQEVMKTERFHQGYATDREARQQRRAIIANSRFARQVGHAELKSYPVTQGASPVSKDDPHRKGGEPNDGPHWALNSCGLPGESCAGSSSGGAKNKRSLQSEKPGDLKATPVIKPDPTLVRRAATTRPAFTWNPTLCTAPGIPCAGGAALNGLAKFAEDAKVESTTQDDSPEVVKRDLSSRKATRDDKGWRPTLCGVPGISCAGSGNGDGTRTKRSTPLTDSPNAAPLRPDARLMIQAHEPKVHKAEAGHGSAFEASVHADFEASDGQ</sequence>
<evidence type="ECO:0000256" key="2">
    <source>
        <dbReference type="SAM" id="SignalP"/>
    </source>
</evidence>
<feature type="region of interest" description="Disordered" evidence="1">
    <location>
        <begin position="163"/>
        <end position="239"/>
    </location>
</feature>
<dbReference type="EMBL" id="JAAQHG020000049">
    <property type="protein sequence ID" value="KAL1582486.1"/>
    <property type="molecule type" value="Genomic_DNA"/>
</dbReference>
<keyword evidence="2" id="KW-0732">Signal</keyword>
<proteinExistence type="predicted"/>
<organism evidence="3 4">
    <name type="scientific">Cladosporium halotolerans</name>
    <dbReference type="NCBI Taxonomy" id="1052096"/>
    <lineage>
        <taxon>Eukaryota</taxon>
        <taxon>Fungi</taxon>
        <taxon>Dikarya</taxon>
        <taxon>Ascomycota</taxon>
        <taxon>Pezizomycotina</taxon>
        <taxon>Dothideomycetes</taxon>
        <taxon>Dothideomycetidae</taxon>
        <taxon>Cladosporiales</taxon>
        <taxon>Cladosporiaceae</taxon>
        <taxon>Cladosporium</taxon>
    </lineage>
</organism>
<dbReference type="RefSeq" id="XP_069225593.1">
    <property type="nucleotide sequence ID" value="XM_069377421.1"/>
</dbReference>
<protein>
    <recommendedName>
        <fullName evidence="5">Extracellular membrane protein CFEM domain-containing protein</fullName>
    </recommendedName>
</protein>
<dbReference type="AlphaFoldDB" id="A0AB34KEY2"/>
<feature type="chain" id="PRO_5044209753" description="Extracellular membrane protein CFEM domain-containing protein" evidence="2">
    <location>
        <begin position="28"/>
        <end position="388"/>
    </location>
</feature>
<reference evidence="3 4" key="1">
    <citation type="journal article" date="2020" name="Microbiol. Resour. Announc.">
        <title>Draft Genome Sequence of a Cladosporium Species Isolated from the Mesophotic Ascidian Didemnum maculosum.</title>
        <authorList>
            <person name="Gioti A."/>
            <person name="Siaperas R."/>
            <person name="Nikolaivits E."/>
            <person name="Le Goff G."/>
            <person name="Ouazzani J."/>
            <person name="Kotoulas G."/>
            <person name="Topakas E."/>
        </authorList>
    </citation>
    <scope>NUCLEOTIDE SEQUENCE [LARGE SCALE GENOMIC DNA]</scope>
    <source>
        <strain evidence="3 4">TM138-S3</strain>
    </source>
</reference>